<dbReference type="AlphaFoldDB" id="A0A2V3XZP8"/>
<dbReference type="CDD" id="cd00075">
    <property type="entry name" value="HATPase"/>
    <property type="match status" value="1"/>
</dbReference>
<dbReference type="SUPFAM" id="SSF47384">
    <property type="entry name" value="Homodimeric domain of signal transducing histidine kinase"/>
    <property type="match status" value="1"/>
</dbReference>
<evidence type="ECO:0000313" key="14">
    <source>
        <dbReference type="Proteomes" id="UP000248057"/>
    </source>
</evidence>
<dbReference type="PANTHER" id="PTHR45436">
    <property type="entry name" value="SENSOR HISTIDINE KINASE YKOH"/>
    <property type="match status" value="1"/>
</dbReference>
<dbReference type="GO" id="GO:0000155">
    <property type="term" value="F:phosphorelay sensor kinase activity"/>
    <property type="evidence" value="ECO:0007669"/>
    <property type="project" value="InterPro"/>
</dbReference>
<dbReference type="PROSITE" id="PS50109">
    <property type="entry name" value="HIS_KIN"/>
    <property type="match status" value="1"/>
</dbReference>
<dbReference type="GeneID" id="86063550"/>
<dbReference type="EMBL" id="QJKD01000013">
    <property type="protein sequence ID" value="PXX49666.1"/>
    <property type="molecule type" value="Genomic_DNA"/>
</dbReference>
<keyword evidence="6 11" id="KW-0812">Transmembrane</keyword>
<dbReference type="InterPro" id="IPR005467">
    <property type="entry name" value="His_kinase_dom"/>
</dbReference>
<keyword evidence="4" id="KW-0597">Phosphoprotein</keyword>
<evidence type="ECO:0000256" key="3">
    <source>
        <dbReference type="ARBA" id="ARBA00012438"/>
    </source>
</evidence>
<reference evidence="13 14" key="1">
    <citation type="submission" date="2018-05" db="EMBL/GenBank/DDBJ databases">
        <title>Genomic Encyclopedia of Type Strains, Phase IV (KMG-IV): sequencing the most valuable type-strain genomes for metagenomic binning, comparative biology and taxonomic classification.</title>
        <authorList>
            <person name="Goeker M."/>
        </authorList>
    </citation>
    <scope>NUCLEOTIDE SEQUENCE [LARGE SCALE GENOMIC DNA]</scope>
    <source>
        <strain evidence="13 14">DSM 24995</strain>
    </source>
</reference>
<evidence type="ECO:0000256" key="11">
    <source>
        <dbReference type="SAM" id="Phobius"/>
    </source>
</evidence>
<dbReference type="RefSeq" id="WP_167437673.1">
    <property type="nucleotide sequence ID" value="NZ_QJKD01000013.1"/>
</dbReference>
<dbReference type="CDD" id="cd00082">
    <property type="entry name" value="HisKA"/>
    <property type="match status" value="1"/>
</dbReference>
<evidence type="ECO:0000259" key="12">
    <source>
        <dbReference type="PROSITE" id="PS50109"/>
    </source>
</evidence>
<gene>
    <name evidence="13" type="ORF">DFR60_11351</name>
</gene>
<keyword evidence="9" id="KW-0902">Two-component regulatory system</keyword>
<organism evidence="13 14">
    <name type="scientific">Hungatella effluvii</name>
    <dbReference type="NCBI Taxonomy" id="1096246"/>
    <lineage>
        <taxon>Bacteria</taxon>
        <taxon>Bacillati</taxon>
        <taxon>Bacillota</taxon>
        <taxon>Clostridia</taxon>
        <taxon>Lachnospirales</taxon>
        <taxon>Lachnospiraceae</taxon>
        <taxon>Hungatella</taxon>
    </lineage>
</organism>
<accession>A0A2V3XZP8</accession>
<dbReference type="PRINTS" id="PR00344">
    <property type="entry name" value="BCTRLSENSOR"/>
</dbReference>
<dbReference type="SMART" id="SM00387">
    <property type="entry name" value="HATPase_c"/>
    <property type="match status" value="1"/>
</dbReference>
<proteinExistence type="predicted"/>
<dbReference type="Gene3D" id="1.10.287.130">
    <property type="match status" value="1"/>
</dbReference>
<dbReference type="InterPro" id="IPR004358">
    <property type="entry name" value="Sig_transdc_His_kin-like_C"/>
</dbReference>
<dbReference type="InterPro" id="IPR050428">
    <property type="entry name" value="TCS_sensor_his_kinase"/>
</dbReference>
<dbReference type="Proteomes" id="UP000248057">
    <property type="component" value="Unassembled WGS sequence"/>
</dbReference>
<evidence type="ECO:0000256" key="10">
    <source>
        <dbReference type="ARBA" id="ARBA00023136"/>
    </source>
</evidence>
<keyword evidence="10 11" id="KW-0472">Membrane</keyword>
<evidence type="ECO:0000256" key="7">
    <source>
        <dbReference type="ARBA" id="ARBA00022777"/>
    </source>
</evidence>
<comment type="caution">
    <text evidence="13">The sequence shown here is derived from an EMBL/GenBank/DDBJ whole genome shotgun (WGS) entry which is preliminary data.</text>
</comment>
<dbReference type="Pfam" id="PF00512">
    <property type="entry name" value="HisKA"/>
    <property type="match status" value="1"/>
</dbReference>
<feature type="domain" description="Histidine kinase" evidence="12">
    <location>
        <begin position="183"/>
        <end position="395"/>
    </location>
</feature>
<evidence type="ECO:0000256" key="8">
    <source>
        <dbReference type="ARBA" id="ARBA00022989"/>
    </source>
</evidence>
<dbReference type="Gene3D" id="3.30.565.10">
    <property type="entry name" value="Histidine kinase-like ATPase, C-terminal domain"/>
    <property type="match status" value="1"/>
</dbReference>
<dbReference type="InterPro" id="IPR003594">
    <property type="entry name" value="HATPase_dom"/>
</dbReference>
<feature type="transmembrane region" description="Helical" evidence="11">
    <location>
        <begin position="88"/>
        <end position="113"/>
    </location>
</feature>
<comment type="catalytic activity">
    <reaction evidence="1">
        <text>ATP + protein L-histidine = ADP + protein N-phospho-L-histidine.</text>
        <dbReference type="EC" id="2.7.13.3"/>
    </reaction>
</comment>
<keyword evidence="5" id="KW-0808">Transferase</keyword>
<dbReference type="InterPro" id="IPR036890">
    <property type="entry name" value="HATPase_C_sf"/>
</dbReference>
<comment type="subcellular location">
    <subcellularLocation>
        <location evidence="2">Membrane</location>
    </subcellularLocation>
</comment>
<dbReference type="Pfam" id="PF02518">
    <property type="entry name" value="HATPase_c"/>
    <property type="match status" value="1"/>
</dbReference>
<name>A0A2V3XZP8_9FIRM</name>
<keyword evidence="7 13" id="KW-0418">Kinase</keyword>
<dbReference type="EC" id="2.7.13.3" evidence="3"/>
<dbReference type="PANTHER" id="PTHR45436:SF5">
    <property type="entry name" value="SENSOR HISTIDINE KINASE TRCS"/>
    <property type="match status" value="1"/>
</dbReference>
<dbReference type="GO" id="GO:0005886">
    <property type="term" value="C:plasma membrane"/>
    <property type="evidence" value="ECO:0007669"/>
    <property type="project" value="TreeGrafter"/>
</dbReference>
<evidence type="ECO:0000256" key="6">
    <source>
        <dbReference type="ARBA" id="ARBA00022692"/>
    </source>
</evidence>
<keyword evidence="8 11" id="KW-1133">Transmembrane helix</keyword>
<dbReference type="SMART" id="SM00388">
    <property type="entry name" value="HisKA"/>
    <property type="match status" value="1"/>
</dbReference>
<evidence type="ECO:0000256" key="2">
    <source>
        <dbReference type="ARBA" id="ARBA00004370"/>
    </source>
</evidence>
<evidence type="ECO:0000256" key="5">
    <source>
        <dbReference type="ARBA" id="ARBA00022679"/>
    </source>
</evidence>
<dbReference type="InterPro" id="IPR036097">
    <property type="entry name" value="HisK_dim/P_sf"/>
</dbReference>
<evidence type="ECO:0000256" key="9">
    <source>
        <dbReference type="ARBA" id="ARBA00023012"/>
    </source>
</evidence>
<evidence type="ECO:0000256" key="4">
    <source>
        <dbReference type="ARBA" id="ARBA00022553"/>
    </source>
</evidence>
<evidence type="ECO:0000313" key="13">
    <source>
        <dbReference type="EMBL" id="PXX49666.1"/>
    </source>
</evidence>
<protein>
    <recommendedName>
        <fullName evidence="3">histidine kinase</fullName>
        <ecNumber evidence="3">2.7.13.3</ecNumber>
    </recommendedName>
</protein>
<sequence length="410" mass="44726">MKSKGQRAAVTTGLMGLCLLFCLAVSVAVVRRCEAAFYDRAAAVASVFPDKASDLMAALKTPSAADLLAGRNILSAYSYKGQLLDARFIAAEIIGVSLLYLLCFFIIAALALAAGRRREARRIADLVQYLRQVESGVYPVLPRSGEDKFSHLEDELYKTVSALRESREMAALGKENLAVNLADISHQLKTPLTGVSLMGELLLHSLTDKKQRQAAETIISQNSRMTDLVSSLLTLSKLDAGVLPLNRKPVSAKDVISSAVQAVDPLLKQKRQNLVIQGDSDSILFCDFGWTAEALGNLIKNCSEHGPEGSQITAAAEQNPIYTQITIEDEGPGFSPEDIPHLFERFYRGKQAVRGSIGIGLALAKSIVERQGGELYAENSKDCSARYVIRFYEHAPEENNEYIRSLTPNC</sequence>
<dbReference type="InterPro" id="IPR003661">
    <property type="entry name" value="HisK_dim/P_dom"/>
</dbReference>
<evidence type="ECO:0000256" key="1">
    <source>
        <dbReference type="ARBA" id="ARBA00000085"/>
    </source>
</evidence>
<dbReference type="SUPFAM" id="SSF55874">
    <property type="entry name" value="ATPase domain of HSP90 chaperone/DNA topoisomerase II/histidine kinase"/>
    <property type="match status" value="1"/>
</dbReference>
<keyword evidence="14" id="KW-1185">Reference proteome</keyword>